<gene>
    <name evidence="1" type="ORF">A2544_00895</name>
</gene>
<name>A0A1G2V603_9BACT</name>
<dbReference type="PROSITE" id="PS51257">
    <property type="entry name" value="PROKAR_LIPOPROTEIN"/>
    <property type="match status" value="1"/>
</dbReference>
<dbReference type="EMBL" id="MHWZ01000031">
    <property type="protein sequence ID" value="OHB17044.1"/>
    <property type="molecule type" value="Genomic_DNA"/>
</dbReference>
<comment type="caution">
    <text evidence="1">The sequence shown here is derived from an EMBL/GenBank/DDBJ whole genome shotgun (WGS) entry which is preliminary data.</text>
</comment>
<sequence>MNKKYLLFVILASVLVSGCVVGPVRPYGITHGFGFYQIGVTVRVVNNCTPFLQLDTVSGIEVKELPYGSSVTVHLTSAPFSGSQRQLSLTAKGYGPSREYLGSSTKIFHVSTYQGSREEVWEVDRLRLPGGRGGCR</sequence>
<reference evidence="1 2" key="1">
    <citation type="journal article" date="2016" name="Nat. Commun.">
        <title>Thousands of microbial genomes shed light on interconnected biogeochemical processes in an aquifer system.</title>
        <authorList>
            <person name="Anantharaman K."/>
            <person name="Brown C.T."/>
            <person name="Hug L.A."/>
            <person name="Sharon I."/>
            <person name="Castelle C.J."/>
            <person name="Probst A.J."/>
            <person name="Thomas B.C."/>
            <person name="Singh A."/>
            <person name="Wilkins M.J."/>
            <person name="Karaoz U."/>
            <person name="Brodie E.L."/>
            <person name="Williams K.H."/>
            <person name="Hubbard S.S."/>
            <person name="Banfield J.F."/>
        </authorList>
    </citation>
    <scope>NUCLEOTIDE SEQUENCE [LARGE SCALE GENOMIC DNA]</scope>
</reference>
<proteinExistence type="predicted"/>
<dbReference type="Proteomes" id="UP000176868">
    <property type="component" value="Unassembled WGS sequence"/>
</dbReference>
<organism evidence="1 2">
    <name type="scientific">Candidatus Zambryskibacteria bacterium RIFOXYD2_FULL_43_10</name>
    <dbReference type="NCBI Taxonomy" id="1802782"/>
    <lineage>
        <taxon>Bacteria</taxon>
        <taxon>Candidatus Zambryskiibacteriota</taxon>
    </lineage>
</organism>
<protein>
    <submittedName>
        <fullName evidence="1">Uncharacterized protein</fullName>
    </submittedName>
</protein>
<dbReference type="STRING" id="1802782.A2544_00895"/>
<accession>A0A1G2V603</accession>
<dbReference type="AlphaFoldDB" id="A0A1G2V603"/>
<evidence type="ECO:0000313" key="2">
    <source>
        <dbReference type="Proteomes" id="UP000176868"/>
    </source>
</evidence>
<evidence type="ECO:0000313" key="1">
    <source>
        <dbReference type="EMBL" id="OHB17044.1"/>
    </source>
</evidence>